<reference evidence="4 5" key="1">
    <citation type="submission" date="2017-04" db="EMBL/GenBank/DDBJ databases">
        <title>Genome Sequence of the Model Brown-Rot Fungus Postia placenta SB12.</title>
        <authorList>
            <consortium name="DOE Joint Genome Institute"/>
            <person name="Gaskell J."/>
            <person name="Kersten P."/>
            <person name="Larrondo L.F."/>
            <person name="Canessa P."/>
            <person name="Martinez D."/>
            <person name="Hibbett D."/>
            <person name="Schmoll M."/>
            <person name="Kubicek C.P."/>
            <person name="Martinez A.T."/>
            <person name="Yadav J."/>
            <person name="Master E."/>
            <person name="Magnuson J.K."/>
            <person name="James T."/>
            <person name="Yaver D."/>
            <person name="Berka R."/>
            <person name="Labutti K."/>
            <person name="Lipzen A."/>
            <person name="Aerts A."/>
            <person name="Barry K."/>
            <person name="Henrissat B."/>
            <person name="Blanchette R."/>
            <person name="Grigoriev I."/>
            <person name="Cullen D."/>
        </authorList>
    </citation>
    <scope>NUCLEOTIDE SEQUENCE [LARGE SCALE GENOMIC DNA]</scope>
    <source>
        <strain evidence="4 5">MAD-698-R-SB12</strain>
    </source>
</reference>
<dbReference type="Pfam" id="PF18885">
    <property type="entry name" value="DUF5648"/>
    <property type="match status" value="1"/>
</dbReference>
<feature type="domain" description="DUF5648" evidence="3">
    <location>
        <begin position="11"/>
        <end position="147"/>
    </location>
</feature>
<gene>
    <name evidence="4" type="ORF">POSPLADRAFT_1129146</name>
</gene>
<evidence type="ECO:0000256" key="2">
    <source>
        <dbReference type="SAM" id="Phobius"/>
    </source>
</evidence>
<feature type="non-terminal residue" evidence="4">
    <location>
        <position position="1"/>
    </location>
</feature>
<dbReference type="Proteomes" id="UP000194127">
    <property type="component" value="Unassembled WGS sequence"/>
</dbReference>
<dbReference type="OrthoDB" id="9971254at2759"/>
<keyword evidence="2" id="KW-0812">Transmembrane</keyword>
<proteinExistence type="predicted"/>
<dbReference type="GeneID" id="36328762"/>
<feature type="region of interest" description="Disordered" evidence="1">
    <location>
        <begin position="156"/>
        <end position="180"/>
    </location>
</feature>
<accession>A0A1X6NEM5</accession>
<dbReference type="RefSeq" id="XP_024343871.1">
    <property type="nucleotide sequence ID" value="XM_024483813.1"/>
</dbReference>
<feature type="transmembrane region" description="Helical" evidence="2">
    <location>
        <begin position="185"/>
        <end position="208"/>
    </location>
</feature>
<evidence type="ECO:0000313" key="4">
    <source>
        <dbReference type="EMBL" id="OSX67077.1"/>
    </source>
</evidence>
<feature type="compositionally biased region" description="Pro residues" evidence="1">
    <location>
        <begin position="166"/>
        <end position="176"/>
    </location>
</feature>
<evidence type="ECO:0000259" key="3">
    <source>
        <dbReference type="Pfam" id="PF18885"/>
    </source>
</evidence>
<name>A0A1X6NEM5_9APHY</name>
<keyword evidence="2" id="KW-1133">Transmembrane helix</keyword>
<dbReference type="AlphaFoldDB" id="A0A1X6NEM5"/>
<keyword evidence="5" id="KW-1185">Reference proteome</keyword>
<feature type="compositionally biased region" description="Low complexity" evidence="1">
    <location>
        <begin position="156"/>
        <end position="165"/>
    </location>
</feature>
<dbReference type="InterPro" id="IPR043708">
    <property type="entry name" value="DUF5648"/>
</dbReference>
<evidence type="ECO:0000313" key="5">
    <source>
        <dbReference type="Proteomes" id="UP000194127"/>
    </source>
</evidence>
<keyword evidence="2" id="KW-0472">Membrane</keyword>
<evidence type="ECO:0000256" key="1">
    <source>
        <dbReference type="SAM" id="MobiDB-lite"/>
    </source>
</evidence>
<sequence length="313" mass="34327">ECDNNNNATLFLRAYSVNATDHFYTTNHTEMEAAVTFFGYTSQGNAGWVFTTQVGATIPLYRLYNGAITDHFYTTNETERDTAVSQDGYVFQSIAAYVYATQVCNSIPLYRLDNPVVADHFYTINTTEMNVAATTEGYVEEGIQCFVLPNALAESTQTSPQTPAQTPTPTPTPTPVSAPKSTGHVAAIVAPVVAVVLVSLVIVIYVWFQRRKRALCAKLEARGEDGEVPSASLLPTNNPVDAEPQVGIPVVDSEVPGEDALDLDVEPKPEGERHLSFANISYAHSPPQRFQQRLNCCNQCQRVMMIHIRITAC</sequence>
<protein>
    <recommendedName>
        <fullName evidence="3">DUF5648 domain-containing protein</fullName>
    </recommendedName>
</protein>
<organism evidence="4 5">
    <name type="scientific">Postia placenta MAD-698-R-SB12</name>
    <dbReference type="NCBI Taxonomy" id="670580"/>
    <lineage>
        <taxon>Eukaryota</taxon>
        <taxon>Fungi</taxon>
        <taxon>Dikarya</taxon>
        <taxon>Basidiomycota</taxon>
        <taxon>Agaricomycotina</taxon>
        <taxon>Agaricomycetes</taxon>
        <taxon>Polyporales</taxon>
        <taxon>Adustoporiaceae</taxon>
        <taxon>Rhodonia</taxon>
    </lineage>
</organism>
<dbReference type="EMBL" id="KZ110591">
    <property type="protein sequence ID" value="OSX67077.1"/>
    <property type="molecule type" value="Genomic_DNA"/>
</dbReference>